<feature type="region of interest" description="Disordered" evidence="1">
    <location>
        <begin position="1"/>
        <end position="36"/>
    </location>
</feature>
<gene>
    <name evidence="2" type="ORF">RGQ29_002568</name>
</gene>
<comment type="caution">
    <text evidence="2">The sequence shown here is derived from an EMBL/GenBank/DDBJ whole genome shotgun (WGS) entry which is preliminary data.</text>
</comment>
<proteinExistence type="predicted"/>
<dbReference type="EMBL" id="JAXUIC010000010">
    <property type="protein sequence ID" value="KAK4566365.1"/>
    <property type="molecule type" value="Genomic_DNA"/>
</dbReference>
<protein>
    <submittedName>
        <fullName evidence="2">Uncharacterized protein</fullName>
    </submittedName>
</protein>
<sequence length="84" mass="9057">MDSRHPNQFNLEDEEEMDTKPLKDDDSAPTSSPSWFTPKRLLSIFCIINMINYVDRGAIASNGVNGSLGTCTDGGTCTSGSGIQ</sequence>
<name>A0AAN7E9H5_QUERU</name>
<evidence type="ECO:0000313" key="2">
    <source>
        <dbReference type="EMBL" id="KAK4566365.1"/>
    </source>
</evidence>
<evidence type="ECO:0000313" key="3">
    <source>
        <dbReference type="Proteomes" id="UP001324115"/>
    </source>
</evidence>
<organism evidence="2 3">
    <name type="scientific">Quercus rubra</name>
    <name type="common">Northern red oak</name>
    <name type="synonym">Quercus borealis</name>
    <dbReference type="NCBI Taxonomy" id="3512"/>
    <lineage>
        <taxon>Eukaryota</taxon>
        <taxon>Viridiplantae</taxon>
        <taxon>Streptophyta</taxon>
        <taxon>Embryophyta</taxon>
        <taxon>Tracheophyta</taxon>
        <taxon>Spermatophyta</taxon>
        <taxon>Magnoliopsida</taxon>
        <taxon>eudicotyledons</taxon>
        <taxon>Gunneridae</taxon>
        <taxon>Pentapetalae</taxon>
        <taxon>rosids</taxon>
        <taxon>fabids</taxon>
        <taxon>Fagales</taxon>
        <taxon>Fagaceae</taxon>
        <taxon>Quercus</taxon>
    </lineage>
</organism>
<feature type="compositionally biased region" description="Polar residues" evidence="1">
    <location>
        <begin position="1"/>
        <end position="10"/>
    </location>
</feature>
<dbReference type="AlphaFoldDB" id="A0AAN7E9H5"/>
<keyword evidence="3" id="KW-1185">Reference proteome</keyword>
<evidence type="ECO:0000256" key="1">
    <source>
        <dbReference type="SAM" id="MobiDB-lite"/>
    </source>
</evidence>
<reference evidence="2 3" key="1">
    <citation type="journal article" date="2023" name="G3 (Bethesda)">
        <title>A haplotype-resolved chromosome-scale genome for Quercus rubra L. provides insights into the genetics of adaptive traits for red oak species.</title>
        <authorList>
            <person name="Kapoor B."/>
            <person name="Jenkins J."/>
            <person name="Schmutz J."/>
            <person name="Zhebentyayeva T."/>
            <person name="Kuelheim C."/>
            <person name="Coggeshall M."/>
            <person name="Heim C."/>
            <person name="Lasky J.R."/>
            <person name="Leites L."/>
            <person name="Islam-Faridi N."/>
            <person name="Romero-Severson J."/>
            <person name="DeLeo V.L."/>
            <person name="Lucas S.M."/>
            <person name="Lazic D."/>
            <person name="Gailing O."/>
            <person name="Carlson J."/>
            <person name="Staton M."/>
        </authorList>
    </citation>
    <scope>NUCLEOTIDE SEQUENCE [LARGE SCALE GENOMIC DNA]</scope>
    <source>
        <strain evidence="2">Pseudo-F2</strain>
    </source>
</reference>
<accession>A0AAN7E9H5</accession>
<dbReference type="Proteomes" id="UP001324115">
    <property type="component" value="Unassembled WGS sequence"/>
</dbReference>